<dbReference type="AlphaFoldDB" id="A0A4S2CU60"/>
<dbReference type="Proteomes" id="UP000309566">
    <property type="component" value="Unassembled WGS sequence"/>
</dbReference>
<proteinExistence type="predicted"/>
<sequence length="75" mass="8744">MSKPKISLSDKLQETIAFNQEDNCEMAKSHVRFIDGLMSTIIHGHPIIVNTEHERLEMLQKLLMIKQDYESFIVE</sequence>
<protein>
    <submittedName>
        <fullName evidence="1">Uncharacterized protein</fullName>
    </submittedName>
</protein>
<comment type="caution">
    <text evidence="1">The sequence shown here is derived from an EMBL/GenBank/DDBJ whole genome shotgun (WGS) entry which is preliminary data.</text>
</comment>
<dbReference type="RefSeq" id="WP_135999938.1">
    <property type="nucleotide sequence ID" value="NZ_CAJUNY010000132.1"/>
</dbReference>
<accession>A0A4S2CU60</accession>
<reference evidence="1 2" key="1">
    <citation type="submission" date="2019-04" db="EMBL/GenBank/DDBJ databases">
        <title>Microbes associate with the intestines of laboratory mice.</title>
        <authorList>
            <person name="Navarre W."/>
            <person name="Wong E."/>
            <person name="Huang K."/>
            <person name="Tropini C."/>
            <person name="Ng K."/>
            <person name="Yu B."/>
        </authorList>
    </citation>
    <scope>NUCLEOTIDE SEQUENCE [LARGE SCALE GENOMIC DNA]</scope>
    <source>
        <strain evidence="1 2">NM63_1-25</strain>
    </source>
</reference>
<name>A0A4S2CU60_9BACE</name>
<evidence type="ECO:0000313" key="1">
    <source>
        <dbReference type="EMBL" id="TGY31981.1"/>
    </source>
</evidence>
<organism evidence="1 2">
    <name type="scientific">Bacteroides caecimuris</name>
    <dbReference type="NCBI Taxonomy" id="1796613"/>
    <lineage>
        <taxon>Bacteria</taxon>
        <taxon>Pseudomonadati</taxon>
        <taxon>Bacteroidota</taxon>
        <taxon>Bacteroidia</taxon>
        <taxon>Bacteroidales</taxon>
        <taxon>Bacteroidaceae</taxon>
        <taxon>Bacteroides</taxon>
    </lineage>
</organism>
<evidence type="ECO:0000313" key="2">
    <source>
        <dbReference type="Proteomes" id="UP000309566"/>
    </source>
</evidence>
<gene>
    <name evidence="1" type="ORF">E5353_12420</name>
</gene>
<dbReference type="EMBL" id="SRYX01000048">
    <property type="protein sequence ID" value="TGY31981.1"/>
    <property type="molecule type" value="Genomic_DNA"/>
</dbReference>